<protein>
    <submittedName>
        <fullName evidence="2">Uncharacterized protein</fullName>
    </submittedName>
</protein>
<sequence length="115" mass="12224">MADGTATGLVSAAELQKETARLRAEQEDRRRAAEGGGAETVYRDRATGRVVSREEAAASRQALGRDGKPLPRAKTAEEVAAEQHLEWRGGLAQQQAARERAAAMVAEVKAVGCLP</sequence>
<evidence type="ECO:0000256" key="1">
    <source>
        <dbReference type="SAM" id="MobiDB-lite"/>
    </source>
</evidence>
<name>A0A6A0AEL3_HAELA</name>
<keyword evidence="3" id="KW-1185">Reference proteome</keyword>
<organism evidence="2 3">
    <name type="scientific">Haematococcus lacustris</name>
    <name type="common">Green alga</name>
    <name type="synonym">Haematococcus pluvialis</name>
    <dbReference type="NCBI Taxonomy" id="44745"/>
    <lineage>
        <taxon>Eukaryota</taxon>
        <taxon>Viridiplantae</taxon>
        <taxon>Chlorophyta</taxon>
        <taxon>core chlorophytes</taxon>
        <taxon>Chlorophyceae</taxon>
        <taxon>CS clade</taxon>
        <taxon>Chlamydomonadales</taxon>
        <taxon>Haematococcaceae</taxon>
        <taxon>Haematococcus</taxon>
    </lineage>
</organism>
<dbReference type="EMBL" id="BLLF01004951">
    <property type="protein sequence ID" value="GFH30504.1"/>
    <property type="molecule type" value="Genomic_DNA"/>
</dbReference>
<feature type="region of interest" description="Disordered" evidence="1">
    <location>
        <begin position="19"/>
        <end position="77"/>
    </location>
</feature>
<evidence type="ECO:0000313" key="2">
    <source>
        <dbReference type="EMBL" id="GFH30504.1"/>
    </source>
</evidence>
<proteinExistence type="predicted"/>
<feature type="compositionally biased region" description="Basic and acidic residues" evidence="1">
    <location>
        <begin position="41"/>
        <end position="77"/>
    </location>
</feature>
<gene>
    <name evidence="2" type="ORF">HaLaN_29376</name>
</gene>
<feature type="compositionally biased region" description="Basic and acidic residues" evidence="1">
    <location>
        <begin position="19"/>
        <end position="33"/>
    </location>
</feature>
<dbReference type="AlphaFoldDB" id="A0A6A0AEL3"/>
<reference evidence="2 3" key="1">
    <citation type="submission" date="2020-02" db="EMBL/GenBank/DDBJ databases">
        <title>Draft genome sequence of Haematococcus lacustris strain NIES-144.</title>
        <authorList>
            <person name="Morimoto D."/>
            <person name="Nakagawa S."/>
            <person name="Yoshida T."/>
            <person name="Sawayama S."/>
        </authorList>
    </citation>
    <scope>NUCLEOTIDE SEQUENCE [LARGE SCALE GENOMIC DNA]</scope>
    <source>
        <strain evidence="2 3">NIES-144</strain>
    </source>
</reference>
<comment type="caution">
    <text evidence="2">The sequence shown here is derived from an EMBL/GenBank/DDBJ whole genome shotgun (WGS) entry which is preliminary data.</text>
</comment>
<evidence type="ECO:0000313" key="3">
    <source>
        <dbReference type="Proteomes" id="UP000485058"/>
    </source>
</evidence>
<accession>A0A6A0AEL3</accession>
<dbReference type="Proteomes" id="UP000485058">
    <property type="component" value="Unassembled WGS sequence"/>
</dbReference>